<organism evidence="9 10">
    <name type="scientific">Leucothrix arctica</name>
    <dbReference type="NCBI Taxonomy" id="1481894"/>
    <lineage>
        <taxon>Bacteria</taxon>
        <taxon>Pseudomonadati</taxon>
        <taxon>Pseudomonadota</taxon>
        <taxon>Gammaproteobacteria</taxon>
        <taxon>Thiotrichales</taxon>
        <taxon>Thiotrichaceae</taxon>
        <taxon>Leucothrix</taxon>
    </lineage>
</organism>
<dbReference type="InterPro" id="IPR036465">
    <property type="entry name" value="vWFA_dom_sf"/>
</dbReference>
<dbReference type="Gene3D" id="2.130.10.10">
    <property type="entry name" value="YVTN repeat-like/Quinoprotein amine dehydrogenase"/>
    <property type="match status" value="1"/>
</dbReference>
<evidence type="ECO:0000256" key="3">
    <source>
        <dbReference type="ARBA" id="ARBA00022558"/>
    </source>
</evidence>
<sequence>MLNFPTCCKSLKALTMTLLISTFLTVSLTASAEDTEIFSNEAPPTPPNLLLILDNSGSMTTIVDGSTDTRMEALGSAVETFVGNTDIENINIGLMAFSNGDSTPRPHGISVPISPIDDEITPIMISNLIPSSYYTGDNFGFFTLDDDNLPNPTTDQTVRQYLPDVLAGWTASGGTPIVDAFHEATLYFKGEPPKWGAESAAKVNAAHPSSYTGNYLTTIEKSLGGWKNTCSTATCGLNCIDITAASQCNSGETSCYTGNNCTTEIGEKWETCNLATSDACMASNPDYLVCNEQSNTDCTQTCSGEQDPETGACLGTETESCSTENYSLCKFETDITSCDREKYECDAEIEEEVTTGTAAYNSPITGQCQNNLIILMSDGSPNASADEDETDAVREEIKTLIGRTADCADVDGQVTPVTGTNTLADGRCGPEIAEYLANEDLRDDVDGINTVKTYTVGFAVTGRPEAQAYLESLATSGGGKYYSADNEAELAAAFISALEDSQASSRSFAAPVYTVDSDSLISNSNDIYLPLFQNTAFPGWAGNLKKFKLNADGEIVDRDNVLAFDDLGSLKPTAIDYWMPVGAVAPTEGDSIVDGGFANNLVPSTRVLKTDDGASFTNLNDAGVSKAALGDAAMTDAEKAELLSYIRGYEADGTTPRSAIGDILHSKPTFISYGASKKVLFFGTNEGFLHAIDAADASDTGTGGKEKFAYMPSSLLKNIAGLKENTVMPDGGLTRIYGVDGTIVAFITDTNNNGSVDTADGDTATLLFGLRRGGNEYYALDVSNPDSPSLKWKISGDDTGFGKLGETWSKPKPAKLRYIKSGATDSVLADVLVFGGGYDNRLDEEDPTARTNLSTTKGNSVFIVDLETGDLIWSTDDAAGTKPDHSIPGDIRTLDMDGDGSIDRLYFGDTGGNIWRADLTAYDNDNGNTRYDIANNAQINHFANLGGSGTDKRMFFFEPDVSVFRSEGKEALILSIGSGYRAHPLNEGISDRFYVLNDVNVYDVPATTLAPLTDSNLVEASTLAGASFFPAQKGWYKDLTNGTGEKVLASPITFLSKIAFTTFAVGETTSTVDENGCSIAGTNIARTYVLDLLTADATVDLDGNGVIDEDDEGIIIENGNILDTPQLVFNEPTNCTVDGCDQFVDLRVGTKSTPIIDKDTVGANNNMGDFINKIYWLSK</sequence>
<dbReference type="GO" id="GO:0046872">
    <property type="term" value="F:metal ion binding"/>
    <property type="evidence" value="ECO:0007669"/>
    <property type="project" value="UniProtKB-KW"/>
</dbReference>
<dbReference type="Gene3D" id="3.40.50.410">
    <property type="entry name" value="von Willebrand factor, type A domain"/>
    <property type="match status" value="2"/>
</dbReference>
<evidence type="ECO:0000313" key="10">
    <source>
        <dbReference type="Proteomes" id="UP000245506"/>
    </source>
</evidence>
<comment type="similarity">
    <text evidence="2">Belongs to the PilY1 family.</text>
</comment>
<feature type="chain" id="PRO_5016384589" description="PilY1 beta-propeller domain-containing protein" evidence="7">
    <location>
        <begin position="33"/>
        <end position="1179"/>
    </location>
</feature>
<dbReference type="GO" id="GO:0009289">
    <property type="term" value="C:pilus"/>
    <property type="evidence" value="ECO:0007669"/>
    <property type="project" value="UniProtKB-SubCell"/>
</dbReference>
<evidence type="ECO:0000259" key="8">
    <source>
        <dbReference type="Pfam" id="PF05567"/>
    </source>
</evidence>
<evidence type="ECO:0000256" key="5">
    <source>
        <dbReference type="ARBA" id="ARBA00022837"/>
    </source>
</evidence>
<dbReference type="EMBL" id="QGKL01000043">
    <property type="protein sequence ID" value="PWQ93093.1"/>
    <property type="molecule type" value="Genomic_DNA"/>
</dbReference>
<accession>A0A317C6Q5</accession>
<feature type="signal peptide" evidence="7">
    <location>
        <begin position="1"/>
        <end position="32"/>
    </location>
</feature>
<protein>
    <recommendedName>
        <fullName evidence="8">PilY1 beta-propeller domain-containing protein</fullName>
    </recommendedName>
</protein>
<evidence type="ECO:0000256" key="1">
    <source>
        <dbReference type="ARBA" id="ARBA00004561"/>
    </source>
</evidence>
<evidence type="ECO:0000256" key="7">
    <source>
        <dbReference type="SAM" id="SignalP"/>
    </source>
</evidence>
<evidence type="ECO:0000313" key="9">
    <source>
        <dbReference type="EMBL" id="PWQ93093.1"/>
    </source>
</evidence>
<dbReference type="AlphaFoldDB" id="A0A317C6Q5"/>
<comment type="caution">
    <text evidence="9">The sequence shown here is derived from an EMBL/GenBank/DDBJ whole genome shotgun (WGS) entry which is preliminary data.</text>
</comment>
<keyword evidence="5" id="KW-0106">Calcium</keyword>
<reference evidence="9 10" key="1">
    <citation type="submission" date="2018-05" db="EMBL/GenBank/DDBJ databases">
        <title>Leucothrix arctica sp. nov., isolated from Arctic seawater.</title>
        <authorList>
            <person name="Choi A."/>
            <person name="Baek K."/>
        </authorList>
    </citation>
    <scope>NUCLEOTIDE SEQUENCE [LARGE SCALE GENOMIC DNA]</scope>
    <source>
        <strain evidence="9 10">IMCC9719</strain>
    </source>
</reference>
<dbReference type="SUPFAM" id="SSF50998">
    <property type="entry name" value="Quinoprotein alcohol dehydrogenase-like"/>
    <property type="match status" value="1"/>
</dbReference>
<comment type="subcellular location">
    <subcellularLocation>
        <location evidence="1">Fimbrium</location>
    </subcellularLocation>
</comment>
<name>A0A317C6Q5_9GAMM</name>
<proteinExistence type="inferred from homology"/>
<dbReference type="InterPro" id="IPR015943">
    <property type="entry name" value="WD40/YVTN_repeat-like_dom_sf"/>
</dbReference>
<dbReference type="InterPro" id="IPR008707">
    <property type="entry name" value="B-propeller_PilY1"/>
</dbReference>
<keyword evidence="6" id="KW-0281">Fimbrium</keyword>
<keyword evidence="10" id="KW-1185">Reference proteome</keyword>
<dbReference type="Pfam" id="PF05567">
    <property type="entry name" value="T4P_PilY1"/>
    <property type="match status" value="1"/>
</dbReference>
<gene>
    <name evidence="9" type="ORF">DKT75_20600</name>
</gene>
<feature type="domain" description="PilY1 beta-propeller" evidence="8">
    <location>
        <begin position="680"/>
        <end position="927"/>
    </location>
</feature>
<dbReference type="Proteomes" id="UP000245506">
    <property type="component" value="Unassembled WGS sequence"/>
</dbReference>
<keyword evidence="3" id="KW-1029">Fimbrium biogenesis</keyword>
<evidence type="ECO:0000256" key="6">
    <source>
        <dbReference type="ARBA" id="ARBA00023263"/>
    </source>
</evidence>
<dbReference type="SUPFAM" id="SSF53300">
    <property type="entry name" value="vWA-like"/>
    <property type="match status" value="1"/>
</dbReference>
<keyword evidence="4" id="KW-0479">Metal-binding</keyword>
<keyword evidence="7" id="KW-0732">Signal</keyword>
<evidence type="ECO:0000256" key="4">
    <source>
        <dbReference type="ARBA" id="ARBA00022723"/>
    </source>
</evidence>
<dbReference type="InterPro" id="IPR011047">
    <property type="entry name" value="Quinoprotein_ADH-like_sf"/>
</dbReference>
<evidence type="ECO:0000256" key="2">
    <source>
        <dbReference type="ARBA" id="ARBA00008387"/>
    </source>
</evidence>